<feature type="compositionally biased region" description="Basic and acidic residues" evidence="14">
    <location>
        <begin position="561"/>
        <end position="573"/>
    </location>
</feature>
<dbReference type="CDD" id="cd17957">
    <property type="entry name" value="DEADc_DDX52"/>
    <property type="match status" value="1"/>
</dbReference>
<dbReference type="Gene3D" id="3.40.50.300">
    <property type="entry name" value="P-loop containing nucleotide triphosphate hydrolases"/>
    <property type="match status" value="2"/>
</dbReference>
<keyword evidence="3 13" id="KW-0547">Nucleotide-binding</keyword>
<feature type="region of interest" description="Disordered" evidence="14">
    <location>
        <begin position="561"/>
        <end position="616"/>
    </location>
</feature>
<comment type="catalytic activity">
    <reaction evidence="11">
        <text>ATP + H2O = ADP + phosphate + H(+)</text>
        <dbReference type="Rhea" id="RHEA:13065"/>
        <dbReference type="ChEBI" id="CHEBI:15377"/>
        <dbReference type="ChEBI" id="CHEBI:15378"/>
        <dbReference type="ChEBI" id="CHEBI:30616"/>
        <dbReference type="ChEBI" id="CHEBI:43474"/>
        <dbReference type="ChEBI" id="CHEBI:456216"/>
        <dbReference type="EC" id="3.6.4.13"/>
    </reaction>
</comment>
<dbReference type="SMART" id="SM00490">
    <property type="entry name" value="HELICc"/>
    <property type="match status" value="1"/>
</dbReference>
<dbReference type="Pfam" id="PF00271">
    <property type="entry name" value="Helicase_C"/>
    <property type="match status" value="1"/>
</dbReference>
<dbReference type="GO" id="GO:0005730">
    <property type="term" value="C:nucleolus"/>
    <property type="evidence" value="ECO:0007669"/>
    <property type="project" value="UniProtKB-SubCell"/>
</dbReference>
<dbReference type="GO" id="GO:0003723">
    <property type="term" value="F:RNA binding"/>
    <property type="evidence" value="ECO:0007669"/>
    <property type="project" value="UniProtKB-KW"/>
</dbReference>
<keyword evidence="6 13" id="KW-0067">ATP-binding</keyword>
<protein>
    <recommendedName>
        <fullName evidence="10">Probable ATP-dependent RNA helicase DDX52</fullName>
        <ecNumber evidence="2">3.6.4.13</ecNumber>
    </recommendedName>
</protein>
<evidence type="ECO:0000256" key="7">
    <source>
        <dbReference type="ARBA" id="ARBA00022884"/>
    </source>
</evidence>
<dbReference type="AlphaFoldDB" id="A0A835CUS8"/>
<comment type="caution">
    <text evidence="18">The sequence shown here is derived from an EMBL/GenBank/DDBJ whole genome shotgun (WGS) entry which is preliminary data.</text>
</comment>
<dbReference type="InterPro" id="IPR014001">
    <property type="entry name" value="Helicase_ATP-bd"/>
</dbReference>
<dbReference type="Pfam" id="PF00270">
    <property type="entry name" value="DEAD"/>
    <property type="match status" value="1"/>
</dbReference>
<feature type="compositionally biased region" description="Acidic residues" evidence="14">
    <location>
        <begin position="63"/>
        <end position="72"/>
    </location>
</feature>
<evidence type="ECO:0000256" key="10">
    <source>
        <dbReference type="ARBA" id="ARBA00044533"/>
    </source>
</evidence>
<dbReference type="Proteomes" id="UP000639338">
    <property type="component" value="Unassembled WGS sequence"/>
</dbReference>
<dbReference type="InterPro" id="IPR027417">
    <property type="entry name" value="P-loop_NTPase"/>
</dbReference>
<dbReference type="GO" id="GO:0005524">
    <property type="term" value="F:ATP binding"/>
    <property type="evidence" value="ECO:0007669"/>
    <property type="project" value="UniProtKB-KW"/>
</dbReference>
<dbReference type="GO" id="GO:0010468">
    <property type="term" value="P:regulation of gene expression"/>
    <property type="evidence" value="ECO:0007669"/>
    <property type="project" value="UniProtKB-ARBA"/>
</dbReference>
<dbReference type="InterPro" id="IPR050079">
    <property type="entry name" value="DEAD_box_RNA_helicase"/>
</dbReference>
<dbReference type="GO" id="GO:0016787">
    <property type="term" value="F:hydrolase activity"/>
    <property type="evidence" value="ECO:0007669"/>
    <property type="project" value="UniProtKB-KW"/>
</dbReference>
<feature type="domain" description="Helicase ATP-binding" evidence="15">
    <location>
        <begin position="176"/>
        <end position="354"/>
    </location>
</feature>
<keyword evidence="19" id="KW-1185">Reference proteome</keyword>
<dbReference type="PROSITE" id="PS51192">
    <property type="entry name" value="HELICASE_ATP_BIND_1"/>
    <property type="match status" value="1"/>
</dbReference>
<dbReference type="OrthoDB" id="360161at2759"/>
<evidence type="ECO:0000256" key="13">
    <source>
        <dbReference type="RuleBase" id="RU000492"/>
    </source>
</evidence>
<evidence type="ECO:0000259" key="15">
    <source>
        <dbReference type="PROSITE" id="PS51192"/>
    </source>
</evidence>
<dbReference type="InterPro" id="IPR044764">
    <property type="entry name" value="DDX52/Rok1_DEADc"/>
</dbReference>
<keyword evidence="8" id="KW-0539">Nucleus</keyword>
<feature type="region of interest" description="Disordered" evidence="14">
    <location>
        <begin position="47"/>
        <end position="80"/>
    </location>
</feature>
<dbReference type="CDD" id="cd18787">
    <property type="entry name" value="SF2_C_DEAD"/>
    <property type="match status" value="1"/>
</dbReference>
<dbReference type="EC" id="3.6.4.13" evidence="2"/>
<dbReference type="PROSITE" id="PS51194">
    <property type="entry name" value="HELICASE_CTER"/>
    <property type="match status" value="1"/>
</dbReference>
<feature type="domain" description="Helicase C-terminal" evidence="16">
    <location>
        <begin position="365"/>
        <end position="526"/>
    </location>
</feature>
<evidence type="ECO:0000256" key="4">
    <source>
        <dbReference type="ARBA" id="ARBA00022801"/>
    </source>
</evidence>
<dbReference type="GO" id="GO:0003724">
    <property type="term" value="F:RNA helicase activity"/>
    <property type="evidence" value="ECO:0007669"/>
    <property type="project" value="UniProtKB-EC"/>
</dbReference>
<comment type="subcellular location">
    <subcellularLocation>
        <location evidence="1">Nucleus</location>
        <location evidence="1">Nucleolus</location>
    </subcellularLocation>
</comment>
<dbReference type="InterPro" id="IPR014014">
    <property type="entry name" value="RNA_helicase_DEAD_Q_motif"/>
</dbReference>
<evidence type="ECO:0000256" key="9">
    <source>
        <dbReference type="ARBA" id="ARBA00024355"/>
    </source>
</evidence>
<evidence type="ECO:0000313" key="19">
    <source>
        <dbReference type="Proteomes" id="UP000639338"/>
    </source>
</evidence>
<reference evidence="18 19" key="1">
    <citation type="submission" date="2020-08" db="EMBL/GenBank/DDBJ databases">
        <title>Aphidius gifuensis genome sequencing and assembly.</title>
        <authorList>
            <person name="Du Z."/>
        </authorList>
    </citation>
    <scope>NUCLEOTIDE SEQUENCE [LARGE SCALE GENOMIC DNA]</scope>
    <source>
        <strain evidence="18">YNYX2018</strain>
        <tissue evidence="18">Adults</tissue>
    </source>
</reference>
<evidence type="ECO:0000256" key="5">
    <source>
        <dbReference type="ARBA" id="ARBA00022806"/>
    </source>
</evidence>
<dbReference type="PROSITE" id="PS00039">
    <property type="entry name" value="DEAD_ATP_HELICASE"/>
    <property type="match status" value="1"/>
</dbReference>
<keyword evidence="7" id="KW-0694">RNA-binding</keyword>
<evidence type="ECO:0000259" key="16">
    <source>
        <dbReference type="PROSITE" id="PS51194"/>
    </source>
</evidence>
<evidence type="ECO:0000256" key="1">
    <source>
        <dbReference type="ARBA" id="ARBA00004604"/>
    </source>
</evidence>
<evidence type="ECO:0000256" key="6">
    <source>
        <dbReference type="ARBA" id="ARBA00022840"/>
    </source>
</evidence>
<evidence type="ECO:0000256" key="14">
    <source>
        <dbReference type="SAM" id="MobiDB-lite"/>
    </source>
</evidence>
<evidence type="ECO:0000313" key="18">
    <source>
        <dbReference type="EMBL" id="KAF7994653.1"/>
    </source>
</evidence>
<accession>A0A835CUS8</accession>
<dbReference type="InterPro" id="IPR001650">
    <property type="entry name" value="Helicase_C-like"/>
</dbReference>
<feature type="compositionally biased region" description="Basic and acidic residues" evidence="14">
    <location>
        <begin position="603"/>
        <end position="616"/>
    </location>
</feature>
<dbReference type="GO" id="GO:0030490">
    <property type="term" value="P:maturation of SSU-rRNA"/>
    <property type="evidence" value="ECO:0007669"/>
    <property type="project" value="InterPro"/>
</dbReference>
<evidence type="ECO:0000256" key="2">
    <source>
        <dbReference type="ARBA" id="ARBA00012552"/>
    </source>
</evidence>
<dbReference type="InterPro" id="IPR011545">
    <property type="entry name" value="DEAD/DEAH_box_helicase_dom"/>
</dbReference>
<dbReference type="PANTHER" id="PTHR47959">
    <property type="entry name" value="ATP-DEPENDENT RNA HELICASE RHLE-RELATED"/>
    <property type="match status" value="1"/>
</dbReference>
<dbReference type="PANTHER" id="PTHR47959:SF15">
    <property type="entry name" value="RNA HELICASE"/>
    <property type="match status" value="1"/>
</dbReference>
<feature type="domain" description="DEAD-box RNA helicase Q" evidence="17">
    <location>
        <begin position="145"/>
        <end position="173"/>
    </location>
</feature>
<dbReference type="SUPFAM" id="SSF52540">
    <property type="entry name" value="P-loop containing nucleoside triphosphate hydrolases"/>
    <property type="match status" value="1"/>
</dbReference>
<name>A0A835CUS8_APHGI</name>
<proteinExistence type="inferred from homology"/>
<keyword evidence="4 13" id="KW-0378">Hydrolase</keyword>
<dbReference type="SMART" id="SM00487">
    <property type="entry name" value="DEXDc"/>
    <property type="match status" value="1"/>
</dbReference>
<dbReference type="EMBL" id="JACMRX010000002">
    <property type="protein sequence ID" value="KAF7994653.1"/>
    <property type="molecule type" value="Genomic_DNA"/>
</dbReference>
<evidence type="ECO:0000256" key="12">
    <source>
        <dbReference type="PROSITE-ProRule" id="PRU00552"/>
    </source>
</evidence>
<evidence type="ECO:0000256" key="8">
    <source>
        <dbReference type="ARBA" id="ARBA00023242"/>
    </source>
</evidence>
<evidence type="ECO:0000256" key="11">
    <source>
        <dbReference type="ARBA" id="ARBA00047984"/>
    </source>
</evidence>
<keyword evidence="5 13" id="KW-0347">Helicase</keyword>
<dbReference type="FunFam" id="3.40.50.300:FF:000759">
    <property type="entry name" value="probable ATP-dependent RNA helicase DDX52"/>
    <property type="match status" value="1"/>
</dbReference>
<dbReference type="GO" id="GO:0005829">
    <property type="term" value="C:cytosol"/>
    <property type="evidence" value="ECO:0007669"/>
    <property type="project" value="TreeGrafter"/>
</dbReference>
<organism evidence="18 19">
    <name type="scientific">Aphidius gifuensis</name>
    <name type="common">Parasitoid wasp</name>
    <dbReference type="NCBI Taxonomy" id="684658"/>
    <lineage>
        <taxon>Eukaryota</taxon>
        <taxon>Metazoa</taxon>
        <taxon>Ecdysozoa</taxon>
        <taxon>Arthropoda</taxon>
        <taxon>Hexapoda</taxon>
        <taxon>Insecta</taxon>
        <taxon>Pterygota</taxon>
        <taxon>Neoptera</taxon>
        <taxon>Endopterygota</taxon>
        <taxon>Hymenoptera</taxon>
        <taxon>Apocrita</taxon>
        <taxon>Ichneumonoidea</taxon>
        <taxon>Braconidae</taxon>
        <taxon>Aphidiinae</taxon>
        <taxon>Aphidius</taxon>
    </lineage>
</organism>
<dbReference type="InterPro" id="IPR000629">
    <property type="entry name" value="RNA-helicase_DEAD-box_CS"/>
</dbReference>
<comment type="similarity">
    <text evidence="9">Belongs to the DEAD box helicase family. DDX52/ROK1 subfamily.</text>
</comment>
<feature type="short sequence motif" description="Q motif" evidence="12">
    <location>
        <begin position="145"/>
        <end position="173"/>
    </location>
</feature>
<sequence>MDSFDIFATLSAGVKFNKNKYKKDADRFHLGSKKQSTDDVKIKIEKTDNENVVSSKKRKIQEVEDESNDENDDKSFNKNKQTTLTLLDGMTVPSDGSKIKKKKKKIMNEVKILQQEKEKINEFRNKNRISVVGRQVPKPIDSFDKLSESYNVSNDLIENIKNCGYKVPTPIQMQAIPILLEKRQTLACAPTGSGKTASFLIPIIHHLKEPKKLGFRALIISPSRELAKQTYHECIRLSEGRDFRVHTISKPNQAMTKYGPNSSQKFDILITPPKRLLDLLNHDPPAISLKNIEWLVIDEADKLFEDGKRSFREQINEIINACTNEKLCTVMFSATNTAVVAKWCRHNLKSLINVTIGQRNAAAEDVDQQILFVGSERGKLVAMRNIINEGMAPPVLIFVQSTERAEELFKELIYDGINVDTIHSERTPTQRDNVVRCFREGKIWVLICSEVMARGIDFKGVNLVINYDFPPSAISYVHRIGRTGRAGHKGKAITFFTEQDTINLRSIAAIMKASGCEVPEYMLAMKKWNKRDRKKKELETPKRASISTIVKFKNKRQRIADAMKQKSETDKVKSNKLKNKLNDKNRKTKTANESVQKTKKIKKTVDKKIKSSTEKS</sequence>
<dbReference type="PROSITE" id="PS51195">
    <property type="entry name" value="Q_MOTIF"/>
    <property type="match status" value="1"/>
</dbReference>
<evidence type="ECO:0000259" key="17">
    <source>
        <dbReference type="PROSITE" id="PS51195"/>
    </source>
</evidence>
<evidence type="ECO:0000256" key="3">
    <source>
        <dbReference type="ARBA" id="ARBA00022741"/>
    </source>
</evidence>
<gene>
    <name evidence="18" type="ORF">HCN44_004125</name>
</gene>